<dbReference type="GO" id="GO:0005886">
    <property type="term" value="C:plasma membrane"/>
    <property type="evidence" value="ECO:0007669"/>
    <property type="project" value="UniProtKB-SubCell"/>
</dbReference>
<accession>A0A518D4P4</accession>
<dbReference type="OrthoDB" id="9774600at2"/>
<comment type="subcellular location">
    <subcellularLocation>
        <location evidence="1">Cell membrane</location>
        <topology evidence="1">Multi-pass membrane protein</topology>
    </subcellularLocation>
</comment>
<feature type="transmembrane region" description="Helical" evidence="8">
    <location>
        <begin position="145"/>
        <end position="162"/>
    </location>
</feature>
<gene>
    <name evidence="9" type="ORF">Pla163_35940</name>
</gene>
<evidence type="ECO:0000256" key="5">
    <source>
        <dbReference type="ARBA" id="ARBA00022989"/>
    </source>
</evidence>
<feature type="transmembrane region" description="Helical" evidence="8">
    <location>
        <begin position="329"/>
        <end position="347"/>
    </location>
</feature>
<organism evidence="9 10">
    <name type="scientific">Rohdeia mirabilis</name>
    <dbReference type="NCBI Taxonomy" id="2528008"/>
    <lineage>
        <taxon>Bacteria</taxon>
        <taxon>Pseudomonadati</taxon>
        <taxon>Planctomycetota</taxon>
        <taxon>Planctomycetia</taxon>
        <taxon>Planctomycetia incertae sedis</taxon>
        <taxon>Rohdeia</taxon>
    </lineage>
</organism>
<feature type="transmembrane region" description="Helical" evidence="8">
    <location>
        <begin position="379"/>
        <end position="399"/>
    </location>
</feature>
<evidence type="ECO:0000256" key="8">
    <source>
        <dbReference type="SAM" id="Phobius"/>
    </source>
</evidence>
<sequence>MQRYGFVALGLVLAILTLVRVADKAQRGKQALIKWTPQLEQLVEGRDVYERSDSGLVRTEGAAKDGTSAEGFPTPPISGLLLAPFAQLGPVPGSLAFAALKIVLASFALTVALAIAFEPGRAPTVAALLVLAGVLRVWSSDLAHGNTNLLVLGAIAAALLAWHRRMEALGGLWIALAAALKVTPLLLLALPLARRSRAGLIGFGAGCVFFLVAVPGAMLGPTTALELLGAWGRQMFLPYLEGRELTLLVTEHTNQSLLGVLARWFTDATAIEARPDVWAKDLGIGVAHLSADALHWLHRVLALGVLGISVLALRPFARGDESADRDADGGATLRAFAILCLAMLLLSERSWKQHYVVLVFPLAHLVSIAWLAVGARRAWAVAALATSALLHGLTGSGTLGDRGSDLAEAYGAWFLGAVVLWVACIALQRPSESVGAPSPGSR</sequence>
<evidence type="ECO:0000256" key="4">
    <source>
        <dbReference type="ARBA" id="ARBA00022692"/>
    </source>
</evidence>
<keyword evidence="5 8" id="KW-1133">Transmembrane helix</keyword>
<evidence type="ECO:0000256" key="2">
    <source>
        <dbReference type="ARBA" id="ARBA00022475"/>
    </source>
</evidence>
<name>A0A518D4P4_9BACT</name>
<keyword evidence="10" id="KW-1185">Reference proteome</keyword>
<dbReference type="RefSeq" id="WP_145191673.1">
    <property type="nucleotide sequence ID" value="NZ_CP036290.1"/>
</dbReference>
<keyword evidence="2" id="KW-1003">Cell membrane</keyword>
<evidence type="ECO:0000256" key="1">
    <source>
        <dbReference type="ARBA" id="ARBA00004651"/>
    </source>
</evidence>
<reference evidence="9 10" key="1">
    <citation type="submission" date="2019-02" db="EMBL/GenBank/DDBJ databases">
        <title>Deep-cultivation of Planctomycetes and their phenomic and genomic characterization uncovers novel biology.</title>
        <authorList>
            <person name="Wiegand S."/>
            <person name="Jogler M."/>
            <person name="Boedeker C."/>
            <person name="Pinto D."/>
            <person name="Vollmers J."/>
            <person name="Rivas-Marin E."/>
            <person name="Kohn T."/>
            <person name="Peeters S.H."/>
            <person name="Heuer A."/>
            <person name="Rast P."/>
            <person name="Oberbeckmann S."/>
            <person name="Bunk B."/>
            <person name="Jeske O."/>
            <person name="Meyerdierks A."/>
            <person name="Storesund J.E."/>
            <person name="Kallscheuer N."/>
            <person name="Luecker S."/>
            <person name="Lage O.M."/>
            <person name="Pohl T."/>
            <person name="Merkel B.J."/>
            <person name="Hornburger P."/>
            <person name="Mueller R.-W."/>
            <person name="Bruemmer F."/>
            <person name="Labrenz M."/>
            <person name="Spormann A.M."/>
            <person name="Op den Camp H."/>
            <person name="Overmann J."/>
            <person name="Amann R."/>
            <person name="Jetten M.S.M."/>
            <person name="Mascher T."/>
            <person name="Medema M.H."/>
            <person name="Devos D.P."/>
            <person name="Kaster A.-K."/>
            <person name="Ovreas L."/>
            <person name="Rohde M."/>
            <person name="Galperin M.Y."/>
            <person name="Jogler C."/>
        </authorList>
    </citation>
    <scope>NUCLEOTIDE SEQUENCE [LARGE SCALE GENOMIC DNA]</scope>
    <source>
        <strain evidence="9 10">Pla163</strain>
    </source>
</reference>
<dbReference type="Proteomes" id="UP000319342">
    <property type="component" value="Chromosome"/>
</dbReference>
<evidence type="ECO:0000256" key="7">
    <source>
        <dbReference type="ARBA" id="ARBA00024033"/>
    </source>
</evidence>
<protein>
    <recommendedName>
        <fullName evidence="11">DUF2029 domain-containing protein</fullName>
    </recommendedName>
</protein>
<dbReference type="GO" id="GO:0016758">
    <property type="term" value="F:hexosyltransferase activity"/>
    <property type="evidence" value="ECO:0007669"/>
    <property type="project" value="InterPro"/>
</dbReference>
<comment type="similarity">
    <text evidence="7">Belongs to the glycosyltransferase 87 family.</text>
</comment>
<keyword evidence="6 8" id="KW-0472">Membrane</keyword>
<feature type="transmembrane region" description="Helical" evidence="8">
    <location>
        <begin position="411"/>
        <end position="428"/>
    </location>
</feature>
<keyword evidence="3" id="KW-0808">Transferase</keyword>
<dbReference type="Pfam" id="PF09594">
    <property type="entry name" value="GT87"/>
    <property type="match status" value="1"/>
</dbReference>
<feature type="transmembrane region" description="Helical" evidence="8">
    <location>
        <begin position="300"/>
        <end position="317"/>
    </location>
</feature>
<dbReference type="EMBL" id="CP036290">
    <property type="protein sequence ID" value="QDU86443.1"/>
    <property type="molecule type" value="Genomic_DNA"/>
</dbReference>
<evidence type="ECO:0008006" key="11">
    <source>
        <dbReference type="Google" id="ProtNLM"/>
    </source>
</evidence>
<proteinExistence type="inferred from homology"/>
<feature type="transmembrane region" description="Helical" evidence="8">
    <location>
        <begin position="354"/>
        <end position="373"/>
    </location>
</feature>
<dbReference type="InterPro" id="IPR018584">
    <property type="entry name" value="GT87"/>
</dbReference>
<evidence type="ECO:0000256" key="6">
    <source>
        <dbReference type="ARBA" id="ARBA00023136"/>
    </source>
</evidence>
<evidence type="ECO:0000313" key="10">
    <source>
        <dbReference type="Proteomes" id="UP000319342"/>
    </source>
</evidence>
<feature type="transmembrane region" description="Helical" evidence="8">
    <location>
        <begin position="122"/>
        <end position="139"/>
    </location>
</feature>
<feature type="transmembrane region" description="Helical" evidence="8">
    <location>
        <begin position="198"/>
        <end position="219"/>
    </location>
</feature>
<feature type="transmembrane region" description="Helical" evidence="8">
    <location>
        <begin position="169"/>
        <end position="192"/>
    </location>
</feature>
<evidence type="ECO:0000313" key="9">
    <source>
        <dbReference type="EMBL" id="QDU86443.1"/>
    </source>
</evidence>
<keyword evidence="4 8" id="KW-0812">Transmembrane</keyword>
<feature type="transmembrane region" description="Helical" evidence="8">
    <location>
        <begin position="95"/>
        <end position="115"/>
    </location>
</feature>
<evidence type="ECO:0000256" key="3">
    <source>
        <dbReference type="ARBA" id="ARBA00022679"/>
    </source>
</evidence>
<dbReference type="AlphaFoldDB" id="A0A518D4P4"/>